<evidence type="ECO:0000313" key="2">
    <source>
        <dbReference type="EMBL" id="SOY30372.1"/>
    </source>
</evidence>
<accession>A0A2K4ZIZ3</accession>
<evidence type="ECO:0000259" key="1">
    <source>
        <dbReference type="Pfam" id="PF01706"/>
    </source>
</evidence>
<dbReference type="SUPFAM" id="SSF48029">
    <property type="entry name" value="FliG"/>
    <property type="match status" value="1"/>
</dbReference>
<gene>
    <name evidence="2" type="ORF">AMURIS_03099</name>
</gene>
<feature type="domain" description="Flagellar motor switch protein FliG C-terminal" evidence="1">
    <location>
        <begin position="185"/>
        <end position="261"/>
    </location>
</feature>
<name>A0A2K4ZIZ3_9FIRM</name>
<reference evidence="2 3" key="1">
    <citation type="submission" date="2018-01" db="EMBL/GenBank/DDBJ databases">
        <authorList>
            <person name="Gaut B.S."/>
            <person name="Morton B.R."/>
            <person name="Clegg M.T."/>
            <person name="Duvall M.R."/>
        </authorList>
    </citation>
    <scope>NUCLEOTIDE SEQUENCE [LARGE SCALE GENOMIC DNA]</scope>
    <source>
        <strain evidence="2">GP69</strain>
    </source>
</reference>
<dbReference type="InterPro" id="IPR011002">
    <property type="entry name" value="FliG_a-hlx"/>
</dbReference>
<dbReference type="EMBL" id="OFSM01000015">
    <property type="protein sequence ID" value="SOY30372.1"/>
    <property type="molecule type" value="Genomic_DNA"/>
</dbReference>
<dbReference type="OrthoDB" id="9780302at2"/>
<protein>
    <recommendedName>
        <fullName evidence="1">Flagellar motor switch protein FliG C-terminal domain-containing protein</fullName>
    </recommendedName>
</protein>
<dbReference type="Proteomes" id="UP000236311">
    <property type="component" value="Unassembled WGS sequence"/>
</dbReference>
<sequence>MNDLKKNINLPLLYEIRKDVFAKSRDAEYGERLFSMMRHMDLLARTARKEGLLALTDAAGEIPPEVEFYQDIQSAVSYVCDGLEVEDIIEILTARYYVKDLQGEDALLYFMMILSIIRIQDGAPHELLECLLMAYLPDGAAEKYTECKKQYQPAGQEQTPLEILLSHDPDIGEGGILVVKRLLEEKIELADVQTLKGVICEAEDTDLAISLKGLSVHAKRKLFSVISDYKADEYAGHCEYMGPVRQIDVMASMSELIAVFEKQRFV</sequence>
<organism evidence="2 3">
    <name type="scientific">Acetatifactor muris</name>
    <dbReference type="NCBI Taxonomy" id="879566"/>
    <lineage>
        <taxon>Bacteria</taxon>
        <taxon>Bacillati</taxon>
        <taxon>Bacillota</taxon>
        <taxon>Clostridia</taxon>
        <taxon>Lachnospirales</taxon>
        <taxon>Lachnospiraceae</taxon>
        <taxon>Acetatifactor</taxon>
    </lineage>
</organism>
<evidence type="ECO:0000313" key="3">
    <source>
        <dbReference type="Proteomes" id="UP000236311"/>
    </source>
</evidence>
<dbReference type="Gene3D" id="1.10.220.30">
    <property type="match status" value="1"/>
</dbReference>
<keyword evidence="3" id="KW-1185">Reference proteome</keyword>
<dbReference type="AlphaFoldDB" id="A0A2K4ZIZ3"/>
<dbReference type="RefSeq" id="WP_103240408.1">
    <property type="nucleotide sequence ID" value="NZ_JANJZD010000015.1"/>
</dbReference>
<dbReference type="Pfam" id="PF01706">
    <property type="entry name" value="FliG_C"/>
    <property type="match status" value="1"/>
</dbReference>
<dbReference type="InterPro" id="IPR023087">
    <property type="entry name" value="Flg_Motor_Flig_C"/>
</dbReference>
<proteinExistence type="predicted"/>